<protein>
    <submittedName>
        <fullName evidence="3">Ribosome-binding factor A, mitochondrial isoform X1</fullName>
    </submittedName>
</protein>
<dbReference type="PANTHER" id="PTHR14725">
    <property type="entry name" value="RIBOSOME-BINDING FACTOR A, MITOCHONDRIAL-RELATED"/>
    <property type="match status" value="1"/>
</dbReference>
<dbReference type="InterPro" id="IPR039212">
    <property type="entry name" value="RBFA_mitochondrial"/>
</dbReference>
<dbReference type="Pfam" id="PF02033">
    <property type="entry name" value="RBFA"/>
    <property type="match status" value="1"/>
</dbReference>
<evidence type="ECO:0000313" key="2">
    <source>
        <dbReference type="Proteomes" id="UP001652624"/>
    </source>
</evidence>
<dbReference type="PROSITE" id="PS01319">
    <property type="entry name" value="RBFA"/>
    <property type="match status" value="1"/>
</dbReference>
<evidence type="ECO:0000256" key="1">
    <source>
        <dbReference type="SAM" id="MobiDB-lite"/>
    </source>
</evidence>
<dbReference type="InterPro" id="IPR000238">
    <property type="entry name" value="RbfA"/>
</dbReference>
<dbReference type="InterPro" id="IPR020053">
    <property type="entry name" value="Ribosome-bd_factorA_CS"/>
</dbReference>
<evidence type="ECO:0000313" key="3">
    <source>
        <dbReference type="RefSeq" id="XP_060030036.1"/>
    </source>
</evidence>
<dbReference type="Gene3D" id="3.30.300.20">
    <property type="match status" value="1"/>
</dbReference>
<reference evidence="3" key="1">
    <citation type="submission" date="2025-08" db="UniProtKB">
        <authorList>
            <consortium name="RefSeq"/>
        </authorList>
    </citation>
    <scope>IDENTIFICATION</scope>
</reference>
<dbReference type="SUPFAM" id="SSF89919">
    <property type="entry name" value="Ribosome-binding factor A, RbfA"/>
    <property type="match status" value="1"/>
</dbReference>
<proteinExistence type="predicted"/>
<name>A0ABM3W0E0_ERIEU</name>
<feature type="compositionally biased region" description="Acidic residues" evidence="1">
    <location>
        <begin position="293"/>
        <end position="316"/>
    </location>
</feature>
<sequence>MAAASLVLRAVRVLRARLAGPVLRGVHGSPAACGKNLLKKFAAKNRKKFWYDAPSLGPHLAYKPSQVDVLTKNTARRAQKEDHVRLRALNGLLYKALTDLLCTPHVSQEVCDLDVELSKVSLTSDFSACRVYWRTSLSAEWNARAQAELQRSAAHMRHLLMSLQILRNVPPLVFVQDREKAALAEVDRLLAVADFGPLEEDKGTLVRDSRPTKAPLPCALPPPTASWSLCGIDHEALNQQIMEYKKKEGQGAVGRSPPGQEQLAVLTRQMSSRRKKARARRDADLSPKSALWEVEDEGDPEEDLEEPGLGYEEELDGCGWADPEAEAEASGHSGRNRGD</sequence>
<dbReference type="PANTHER" id="PTHR14725:SF0">
    <property type="entry name" value="RIBOSOME-BINDING FACTOR A, MITOCHONDRIAL-RELATED"/>
    <property type="match status" value="1"/>
</dbReference>
<dbReference type="InterPro" id="IPR023799">
    <property type="entry name" value="RbfA_dom_sf"/>
</dbReference>
<dbReference type="InterPro" id="IPR015946">
    <property type="entry name" value="KH_dom-like_a/b"/>
</dbReference>
<dbReference type="RefSeq" id="XP_060030036.1">
    <property type="nucleotide sequence ID" value="XM_060174053.1"/>
</dbReference>
<gene>
    <name evidence="3" type="primary">RBFA</name>
</gene>
<dbReference type="GeneID" id="103126212"/>
<keyword evidence="2" id="KW-1185">Reference proteome</keyword>
<dbReference type="Proteomes" id="UP001652624">
    <property type="component" value="Chromosome 15"/>
</dbReference>
<feature type="region of interest" description="Disordered" evidence="1">
    <location>
        <begin position="269"/>
        <end position="339"/>
    </location>
</feature>
<accession>A0ABM3W0E0</accession>
<organism evidence="2 3">
    <name type="scientific">Erinaceus europaeus</name>
    <name type="common">Western European hedgehog</name>
    <dbReference type="NCBI Taxonomy" id="9365"/>
    <lineage>
        <taxon>Eukaryota</taxon>
        <taxon>Metazoa</taxon>
        <taxon>Chordata</taxon>
        <taxon>Craniata</taxon>
        <taxon>Vertebrata</taxon>
        <taxon>Euteleostomi</taxon>
        <taxon>Mammalia</taxon>
        <taxon>Eutheria</taxon>
        <taxon>Laurasiatheria</taxon>
        <taxon>Eulipotyphla</taxon>
        <taxon>Erinaceidae</taxon>
        <taxon>Erinaceinae</taxon>
        <taxon>Erinaceus</taxon>
    </lineage>
</organism>